<dbReference type="GO" id="GO:0080120">
    <property type="term" value="P:CAAX-box protein maturation"/>
    <property type="evidence" value="ECO:0007669"/>
    <property type="project" value="UniProtKB-ARBA"/>
</dbReference>
<dbReference type="AlphaFoldDB" id="A0A378SSJ6"/>
<dbReference type="Proteomes" id="UP000254291">
    <property type="component" value="Unassembled WGS sequence"/>
</dbReference>
<dbReference type="EMBL" id="UGQM01000001">
    <property type="protein sequence ID" value="STZ45591.1"/>
    <property type="molecule type" value="Genomic_DNA"/>
</dbReference>
<sequence length="223" mass="23282">MRDTVRAAGLAAVLLGWSATAPRLPHRWNPLPHMLFCSAVTLLSRPSPGLRPAELGRGVRWGSAAAGAVGLGVAAGLIAPPVRAGMAERELPAAPTRWLLLRIPFATVGPEELTYRAVLGDTAARAFGPRPGRLFTAAVFGLSHIPDARATGDSVPGTVLVTGAAGWVFSWLYERSGSLAAPILAHLAVNEAGAVAALAVQRRRCGRGRPTGAVRSPDRRSRS</sequence>
<gene>
    <name evidence="2" type="ORF">NCTC10742_04850</name>
</gene>
<proteinExistence type="predicted"/>
<protein>
    <submittedName>
        <fullName evidence="2">Abortive infection protein</fullName>
    </submittedName>
</protein>
<evidence type="ECO:0000259" key="1">
    <source>
        <dbReference type="Pfam" id="PF02517"/>
    </source>
</evidence>
<dbReference type="GO" id="GO:0004175">
    <property type="term" value="F:endopeptidase activity"/>
    <property type="evidence" value="ECO:0007669"/>
    <property type="project" value="UniProtKB-ARBA"/>
</dbReference>
<dbReference type="InterPro" id="IPR003675">
    <property type="entry name" value="Rce1/LyrA-like_dom"/>
</dbReference>
<accession>A0A378SSJ6</accession>
<evidence type="ECO:0000313" key="3">
    <source>
        <dbReference type="Proteomes" id="UP000254291"/>
    </source>
</evidence>
<dbReference type="PIRSF" id="PIRSF026622">
    <property type="entry name" value="Proteas_026622"/>
    <property type="match status" value="1"/>
</dbReference>
<dbReference type="Pfam" id="PF02517">
    <property type="entry name" value="Rce1-like"/>
    <property type="match status" value="1"/>
</dbReference>
<name>A0A378SSJ6_9MYCO</name>
<dbReference type="InterPro" id="IPR015837">
    <property type="entry name" value="UCP026622_CAAX_protease"/>
</dbReference>
<evidence type="ECO:0000313" key="2">
    <source>
        <dbReference type="EMBL" id="STZ45591.1"/>
    </source>
</evidence>
<feature type="domain" description="CAAX prenyl protease 2/Lysostaphin resistance protein A-like" evidence="1">
    <location>
        <begin position="97"/>
        <end position="190"/>
    </location>
</feature>
<reference evidence="2 3" key="1">
    <citation type="submission" date="2018-06" db="EMBL/GenBank/DDBJ databases">
        <authorList>
            <consortium name="Pathogen Informatics"/>
            <person name="Doyle S."/>
        </authorList>
    </citation>
    <scope>NUCLEOTIDE SEQUENCE [LARGE SCALE GENOMIC DNA]</scope>
    <source>
        <strain evidence="2 3">NCTC10742</strain>
    </source>
</reference>
<organism evidence="2 3">
    <name type="scientific">Mycolicibacterium gilvum</name>
    <dbReference type="NCBI Taxonomy" id="1804"/>
    <lineage>
        <taxon>Bacteria</taxon>
        <taxon>Bacillati</taxon>
        <taxon>Actinomycetota</taxon>
        <taxon>Actinomycetes</taxon>
        <taxon>Mycobacteriales</taxon>
        <taxon>Mycobacteriaceae</taxon>
        <taxon>Mycolicibacterium</taxon>
    </lineage>
</organism>
<dbReference type="RefSeq" id="WP_115328357.1">
    <property type="nucleotide sequence ID" value="NZ_JACKST010000052.1"/>
</dbReference>